<dbReference type="SUPFAM" id="SSF55486">
    <property type="entry name" value="Metalloproteases ('zincins'), catalytic domain"/>
    <property type="match status" value="1"/>
</dbReference>
<dbReference type="Proteomes" id="UP000664859">
    <property type="component" value="Unassembled WGS sequence"/>
</dbReference>
<comment type="caution">
    <text evidence="1">The sequence shown here is derived from an EMBL/GenBank/DDBJ whole genome shotgun (WGS) entry which is preliminary data.</text>
</comment>
<dbReference type="GO" id="GO:0008237">
    <property type="term" value="F:metallopeptidase activity"/>
    <property type="evidence" value="ECO:0007669"/>
    <property type="project" value="InterPro"/>
</dbReference>
<dbReference type="OrthoDB" id="49539at2759"/>
<dbReference type="AlphaFoldDB" id="A0A836C8G9"/>
<dbReference type="InterPro" id="IPR024079">
    <property type="entry name" value="MetalloPept_cat_dom_sf"/>
</dbReference>
<protein>
    <submittedName>
        <fullName evidence="1">Uncharacterized protein</fullName>
    </submittedName>
</protein>
<name>A0A836C8G9_9STRA</name>
<proteinExistence type="predicted"/>
<keyword evidence="2" id="KW-1185">Reference proteome</keyword>
<sequence length="775" mass="83470">MGNLLPASAGARVDVINDKVSSLLLGDAAQERPWSPAGKSPQQLLADRSNCMLSCYAFTLLGVSIGLPLGVRMRNYWPAITAMVTGSFADYYDCAARKCRVQEAALRACETAAALRRRATCWVTDRVTDMVTMRFNTSPWLSDIIYRGLRFFKARRKLANASAMARCRQERWVVLLRRHVISAASATWSGSSTDATDACEGMNYTATRRRAQQFDGVGGRNVWVGELDTGAKFATVAWDTDCNPSTFYMDVGLPAQAAAPSSGGADAAEVSSALRSVPCSAGSGVPNCVWVAQVDMALPESIGMPVPQSERYVDMALPESVGMPVPQSARNLLLSEEQQALDDDIKLMASTVGDDDFERSGGRRLERENAVVMPSGRRLDDGTVVRVMYIYGNASGSRWGGSQIYSMVAAAITSANLVLSNSNAGVQLELATLLYSNYNDTDMYAALNAMVAGTVPGANAARDAYSADLMQMLTEDPRYCGLGWVLNSATNANSKYGNSAVQVLCLGSSNWAHIHEIGHNLGAHHDVSTDGASSATGSDWPYSFGYRYCSTPNFRTIMAYTCNPNTSPRIPYFSSPLITYNGYPTGTATEDNARTLRSSRTAVANYRTTTASTLTITPAPSDPNCKPDLNADDSKSNCHAKFNCSPHGDTHRGAYGSSDSCAHRNPNLNSNLNSNCHPNGGADFSPHRRANDCGAEHCFEQRAGDAAPNFNTDLRANFNCCADDSGDCEADHRQANRQPHICQANRQSHDCAAYCQGDDRGYDGSANDHATHAPT</sequence>
<reference evidence="1" key="1">
    <citation type="submission" date="2021-02" db="EMBL/GenBank/DDBJ databases">
        <title>First Annotated Genome of the Yellow-green Alga Tribonema minus.</title>
        <authorList>
            <person name="Mahan K.M."/>
        </authorList>
    </citation>
    <scope>NUCLEOTIDE SEQUENCE</scope>
    <source>
        <strain evidence="1">UTEX B ZZ1240</strain>
    </source>
</reference>
<accession>A0A836C8G9</accession>
<dbReference type="Gene3D" id="3.40.390.10">
    <property type="entry name" value="Collagenase (Catalytic Domain)"/>
    <property type="match status" value="1"/>
</dbReference>
<gene>
    <name evidence="1" type="ORF">JKP88DRAFT_347116</name>
</gene>
<evidence type="ECO:0000313" key="2">
    <source>
        <dbReference type="Proteomes" id="UP000664859"/>
    </source>
</evidence>
<evidence type="ECO:0000313" key="1">
    <source>
        <dbReference type="EMBL" id="KAG5176514.1"/>
    </source>
</evidence>
<organism evidence="1 2">
    <name type="scientific">Tribonema minus</name>
    <dbReference type="NCBI Taxonomy" id="303371"/>
    <lineage>
        <taxon>Eukaryota</taxon>
        <taxon>Sar</taxon>
        <taxon>Stramenopiles</taxon>
        <taxon>Ochrophyta</taxon>
        <taxon>PX clade</taxon>
        <taxon>Xanthophyceae</taxon>
        <taxon>Tribonematales</taxon>
        <taxon>Tribonemataceae</taxon>
        <taxon>Tribonema</taxon>
    </lineage>
</organism>
<dbReference type="Pfam" id="PF13688">
    <property type="entry name" value="Reprolysin_5"/>
    <property type="match status" value="1"/>
</dbReference>
<dbReference type="EMBL" id="JAFCMP010000536">
    <property type="protein sequence ID" value="KAG5176514.1"/>
    <property type="molecule type" value="Genomic_DNA"/>
</dbReference>